<feature type="compositionally biased region" description="Polar residues" evidence="3">
    <location>
        <begin position="80"/>
        <end position="89"/>
    </location>
</feature>
<dbReference type="EMBL" id="JANAWD010000024">
    <property type="protein sequence ID" value="KAJ3490665.1"/>
    <property type="molecule type" value="Genomic_DNA"/>
</dbReference>
<evidence type="ECO:0000256" key="1">
    <source>
        <dbReference type="ARBA" id="ARBA00004141"/>
    </source>
</evidence>
<evidence type="ECO:0000256" key="4">
    <source>
        <dbReference type="SAM" id="Phobius"/>
    </source>
</evidence>
<keyword evidence="4" id="KW-0812">Transmembrane</keyword>
<dbReference type="SUPFAM" id="SSF103473">
    <property type="entry name" value="MFS general substrate transporter"/>
    <property type="match status" value="1"/>
</dbReference>
<dbReference type="PANTHER" id="PTHR11360:SF287">
    <property type="entry name" value="MFS MONOCARBOXYLATE TRANSPORTER"/>
    <property type="match status" value="1"/>
</dbReference>
<feature type="region of interest" description="Disordered" evidence="3">
    <location>
        <begin position="61"/>
        <end position="89"/>
    </location>
</feature>
<dbReference type="AlphaFoldDB" id="A0AAD5VCV7"/>
<feature type="transmembrane region" description="Helical" evidence="4">
    <location>
        <begin position="360"/>
        <end position="381"/>
    </location>
</feature>
<dbReference type="Gene3D" id="1.20.1250.20">
    <property type="entry name" value="MFS general substrate transporter like domains"/>
    <property type="match status" value="1"/>
</dbReference>
<dbReference type="InterPro" id="IPR036259">
    <property type="entry name" value="MFS_trans_sf"/>
</dbReference>
<sequence length="512" mass="55051">MTPSFVGLGPRLQSVTTGGPWDSDYSRKFFFLPTTSIVFILEAAMDTIELAPRPPLPGPYPSYDSGAPLTSGHREIDPDQASQRHSTNEVSLHPVDTGFGAWSFLVGAFFIETLVWGFPNAFGVFLAAYLEDATLISQKHASSLLPLIGTLSSGLIYASGENVVHIAIVLKTHPEVTTLLALQGVLYGIGGSLIYAPCISYIAEWFVQRRGLATGVIFSGTATGGLLLPLILPQFITKFGAAKTLRYLAVAKLIMLTLTLPFIRPRLPVARVHGPSARSRGDRSWLKEKTLWLMIFANTLQGIAYFVPVVWLPSTLSPDFTISPIHRLTMLLLPRSCLLNGASLFGRVAIGILSDKVSPWFLAIGTLLCTSLATFVLWGVLSYSLAGIIAYGVVYGGVASSWSSLYTGFVRPIAKDDPSLATTLLGFFLLSRGLGNILSTPISTALRNIRSDGVATHPSLKSGFQVAGGQYEGMIVFVGTAFIGAAIIVSFAWGVDKWGARRRSPNTGHSQL</sequence>
<feature type="transmembrane region" description="Helical" evidence="4">
    <location>
        <begin position="244"/>
        <end position="263"/>
    </location>
</feature>
<organism evidence="5 6">
    <name type="scientific">Meripilus lineatus</name>
    <dbReference type="NCBI Taxonomy" id="2056292"/>
    <lineage>
        <taxon>Eukaryota</taxon>
        <taxon>Fungi</taxon>
        <taxon>Dikarya</taxon>
        <taxon>Basidiomycota</taxon>
        <taxon>Agaricomycotina</taxon>
        <taxon>Agaricomycetes</taxon>
        <taxon>Polyporales</taxon>
        <taxon>Meripilaceae</taxon>
        <taxon>Meripilus</taxon>
    </lineage>
</organism>
<keyword evidence="4" id="KW-1133">Transmembrane helix</keyword>
<evidence type="ECO:0008006" key="7">
    <source>
        <dbReference type="Google" id="ProtNLM"/>
    </source>
</evidence>
<dbReference type="InterPro" id="IPR050327">
    <property type="entry name" value="Proton-linked_MCT"/>
</dbReference>
<feature type="transmembrane region" description="Helical" evidence="4">
    <location>
        <begin position="474"/>
        <end position="495"/>
    </location>
</feature>
<gene>
    <name evidence="5" type="ORF">NLI96_g1266</name>
</gene>
<dbReference type="GO" id="GO:0022857">
    <property type="term" value="F:transmembrane transporter activity"/>
    <property type="evidence" value="ECO:0007669"/>
    <property type="project" value="InterPro"/>
</dbReference>
<feature type="transmembrane region" description="Helical" evidence="4">
    <location>
        <begin position="101"/>
        <end position="129"/>
    </location>
</feature>
<proteinExistence type="inferred from homology"/>
<feature type="transmembrane region" description="Helical" evidence="4">
    <location>
        <begin position="290"/>
        <end position="312"/>
    </location>
</feature>
<dbReference type="PANTHER" id="PTHR11360">
    <property type="entry name" value="MONOCARBOXYLATE TRANSPORTER"/>
    <property type="match status" value="1"/>
</dbReference>
<comment type="caution">
    <text evidence="5">The sequence shown here is derived from an EMBL/GenBank/DDBJ whole genome shotgun (WGS) entry which is preliminary data.</text>
</comment>
<feature type="transmembrane region" description="Helical" evidence="4">
    <location>
        <begin position="180"/>
        <end position="199"/>
    </location>
</feature>
<name>A0AAD5VCV7_9APHY</name>
<evidence type="ECO:0000313" key="6">
    <source>
        <dbReference type="Proteomes" id="UP001212997"/>
    </source>
</evidence>
<dbReference type="Proteomes" id="UP001212997">
    <property type="component" value="Unassembled WGS sequence"/>
</dbReference>
<keyword evidence="6" id="KW-1185">Reference proteome</keyword>
<comment type="similarity">
    <text evidence="2">Belongs to the major facilitator superfamily. Monocarboxylate porter (TC 2.A.1.13) family.</text>
</comment>
<feature type="transmembrane region" description="Helical" evidence="4">
    <location>
        <begin position="387"/>
        <end position="408"/>
    </location>
</feature>
<reference evidence="5" key="1">
    <citation type="submission" date="2022-07" db="EMBL/GenBank/DDBJ databases">
        <title>Genome Sequence of Physisporinus lineatus.</title>
        <authorList>
            <person name="Buettner E."/>
        </authorList>
    </citation>
    <scope>NUCLEOTIDE SEQUENCE</scope>
    <source>
        <strain evidence="5">VT162</strain>
    </source>
</reference>
<keyword evidence="4" id="KW-0472">Membrane</keyword>
<evidence type="ECO:0000256" key="2">
    <source>
        <dbReference type="ARBA" id="ARBA00006727"/>
    </source>
</evidence>
<comment type="subcellular location">
    <subcellularLocation>
        <location evidence="1">Membrane</location>
        <topology evidence="1">Multi-pass membrane protein</topology>
    </subcellularLocation>
</comment>
<dbReference type="Pfam" id="PF07690">
    <property type="entry name" value="MFS_1"/>
    <property type="match status" value="1"/>
</dbReference>
<feature type="transmembrane region" description="Helical" evidence="4">
    <location>
        <begin position="211"/>
        <end position="232"/>
    </location>
</feature>
<dbReference type="InterPro" id="IPR011701">
    <property type="entry name" value="MFS"/>
</dbReference>
<feature type="transmembrane region" description="Helical" evidence="4">
    <location>
        <begin position="141"/>
        <end position="160"/>
    </location>
</feature>
<dbReference type="GO" id="GO:0016020">
    <property type="term" value="C:membrane"/>
    <property type="evidence" value="ECO:0007669"/>
    <property type="project" value="UniProtKB-SubCell"/>
</dbReference>
<evidence type="ECO:0000313" key="5">
    <source>
        <dbReference type="EMBL" id="KAJ3490665.1"/>
    </source>
</evidence>
<protein>
    <recommendedName>
        <fullName evidence="7">MFS general substrate transporter</fullName>
    </recommendedName>
</protein>
<evidence type="ECO:0000256" key="3">
    <source>
        <dbReference type="SAM" id="MobiDB-lite"/>
    </source>
</evidence>
<accession>A0AAD5VCV7</accession>